<feature type="compositionally biased region" description="Low complexity" evidence="1">
    <location>
        <begin position="342"/>
        <end position="365"/>
    </location>
</feature>
<gene>
    <name evidence="3" type="primary">PARPA_14100.1 scaffold 47699</name>
</gene>
<sequence length="421" mass="45616">MSKPKIIGNLVIVAYKARDLPNREIVGKQDPFVVFRIGDIIQKTITDIGGGQHPKWDDQVTLPIPENKKLVLVQVYDEDKKRQELISEFELDVNNVIKEGEEDGREAGKIYLELTFYAAAPPPKRQPTRFGMSKKLKPPVGYIPAVPSPSNAPYPAASPQNPPPSSGFIRPAAAPVPVKSQSTSTYQSSSPYPPHHPQQQQQQQRPPLNFGANLNTPRPYPPPNPTPSMSTGSQHPYYPPQQQQQQQHVYPPANGSRPVSIGGQPFSSLNVHHRPSSPPGPGSTNFDNASLLSSSYNPQPNTGRPNYGSNGGHPPSTSNGGYPPNHGYPPPQQNNNAGNRNSYPGYTSSPYPPQQQQLGFPEPQQLAGGYIPHSGGGLGTPFAAHQGAFPPTPNNNGYPPQQQQQQQHQGGGYPPSGYSGY</sequence>
<dbReference type="Proteomes" id="UP000054107">
    <property type="component" value="Unassembled WGS sequence"/>
</dbReference>
<evidence type="ECO:0000259" key="2">
    <source>
        <dbReference type="PROSITE" id="PS50004"/>
    </source>
</evidence>
<dbReference type="PANTHER" id="PTHR47052:SF3">
    <property type="entry name" value="INGRESSION PROTEIN 1"/>
    <property type="match status" value="1"/>
</dbReference>
<protein>
    <recommendedName>
        <fullName evidence="2">C2 domain-containing protein</fullName>
    </recommendedName>
</protein>
<feature type="compositionally biased region" description="Polar residues" evidence="1">
    <location>
        <begin position="284"/>
        <end position="308"/>
    </location>
</feature>
<evidence type="ECO:0000313" key="4">
    <source>
        <dbReference type="Proteomes" id="UP000054107"/>
    </source>
</evidence>
<feature type="compositionally biased region" description="Low complexity" evidence="1">
    <location>
        <begin position="197"/>
        <end position="207"/>
    </location>
</feature>
<dbReference type="InterPro" id="IPR035892">
    <property type="entry name" value="C2_domain_sf"/>
</dbReference>
<feature type="compositionally biased region" description="Low complexity" evidence="1">
    <location>
        <begin position="180"/>
        <end position="190"/>
    </location>
</feature>
<reference evidence="3 4" key="1">
    <citation type="submission" date="2014-09" db="EMBL/GenBank/DDBJ databases">
        <authorList>
            <person name="Ellenberger Sabrina"/>
        </authorList>
    </citation>
    <scope>NUCLEOTIDE SEQUENCE [LARGE SCALE GENOMIC DNA]</scope>
    <source>
        <strain evidence="3 4">CBS 412.66</strain>
    </source>
</reference>
<feature type="compositionally biased region" description="Low complexity" evidence="1">
    <location>
        <begin position="397"/>
        <end position="408"/>
    </location>
</feature>
<keyword evidence="4" id="KW-1185">Reference proteome</keyword>
<dbReference type="PANTHER" id="PTHR47052">
    <property type="entry name" value="CONSERVED SERINE PROLINE-RICH PROTEIN (AFU_ORTHOLOGUE AFUA_2G01790)"/>
    <property type="match status" value="1"/>
</dbReference>
<dbReference type="SMART" id="SM00239">
    <property type="entry name" value="C2"/>
    <property type="match status" value="1"/>
</dbReference>
<feature type="region of interest" description="Disordered" evidence="1">
    <location>
        <begin position="151"/>
        <end position="421"/>
    </location>
</feature>
<dbReference type="InterPro" id="IPR000008">
    <property type="entry name" value="C2_dom"/>
</dbReference>
<dbReference type="AlphaFoldDB" id="A0A0B7NWN3"/>
<dbReference type="STRING" id="35722.A0A0B7NWN3"/>
<dbReference type="OrthoDB" id="270970at2759"/>
<dbReference type="SUPFAM" id="SSF49562">
    <property type="entry name" value="C2 domain (Calcium/lipid-binding domain, CaLB)"/>
    <property type="match status" value="1"/>
</dbReference>
<feature type="compositionally biased region" description="Low complexity" evidence="1">
    <location>
        <begin position="234"/>
        <end position="252"/>
    </location>
</feature>
<feature type="compositionally biased region" description="Gly residues" evidence="1">
    <location>
        <begin position="409"/>
        <end position="421"/>
    </location>
</feature>
<evidence type="ECO:0000313" key="3">
    <source>
        <dbReference type="EMBL" id="CEP19783.1"/>
    </source>
</evidence>
<accession>A0A0B7NWN3</accession>
<dbReference type="Gene3D" id="2.60.40.150">
    <property type="entry name" value="C2 domain"/>
    <property type="match status" value="1"/>
</dbReference>
<feature type="domain" description="C2" evidence="2">
    <location>
        <begin position="1"/>
        <end position="106"/>
    </location>
</feature>
<proteinExistence type="predicted"/>
<organism evidence="3 4">
    <name type="scientific">Parasitella parasitica</name>
    <dbReference type="NCBI Taxonomy" id="35722"/>
    <lineage>
        <taxon>Eukaryota</taxon>
        <taxon>Fungi</taxon>
        <taxon>Fungi incertae sedis</taxon>
        <taxon>Mucoromycota</taxon>
        <taxon>Mucoromycotina</taxon>
        <taxon>Mucoromycetes</taxon>
        <taxon>Mucorales</taxon>
        <taxon>Mucorineae</taxon>
        <taxon>Mucoraceae</taxon>
        <taxon>Parasitella</taxon>
    </lineage>
</organism>
<dbReference type="Pfam" id="PF00168">
    <property type="entry name" value="C2"/>
    <property type="match status" value="1"/>
</dbReference>
<name>A0A0B7NWN3_9FUNG</name>
<evidence type="ECO:0000256" key="1">
    <source>
        <dbReference type="SAM" id="MobiDB-lite"/>
    </source>
</evidence>
<dbReference type="PROSITE" id="PS50004">
    <property type="entry name" value="C2"/>
    <property type="match status" value="1"/>
</dbReference>
<dbReference type="InterPro" id="IPR052981">
    <property type="entry name" value="Ingression_C2_domain"/>
</dbReference>
<dbReference type="EMBL" id="LN734077">
    <property type="protein sequence ID" value="CEP19783.1"/>
    <property type="molecule type" value="Genomic_DNA"/>
</dbReference>